<feature type="transmembrane region" description="Helical" evidence="5">
    <location>
        <begin position="413"/>
        <end position="432"/>
    </location>
</feature>
<evidence type="ECO:0000259" key="6">
    <source>
        <dbReference type="Pfam" id="PF04234"/>
    </source>
</evidence>
<evidence type="ECO:0000256" key="4">
    <source>
        <dbReference type="ARBA" id="ARBA00023008"/>
    </source>
</evidence>
<dbReference type="GO" id="GO:0042597">
    <property type="term" value="C:periplasmic space"/>
    <property type="evidence" value="ECO:0007669"/>
    <property type="project" value="InterPro"/>
</dbReference>
<dbReference type="InterPro" id="IPR014756">
    <property type="entry name" value="Ig_E-set"/>
</dbReference>
<dbReference type="AlphaFoldDB" id="A0A9Y2JKB8"/>
<dbReference type="GO" id="GO:0006825">
    <property type="term" value="P:copper ion transport"/>
    <property type="evidence" value="ECO:0007669"/>
    <property type="project" value="InterPro"/>
</dbReference>
<dbReference type="Pfam" id="PF04234">
    <property type="entry name" value="CopC"/>
    <property type="match status" value="1"/>
</dbReference>
<dbReference type="PROSITE" id="PS51257">
    <property type="entry name" value="PROKAR_LIPOPROTEIN"/>
    <property type="match status" value="1"/>
</dbReference>
<evidence type="ECO:0000313" key="8">
    <source>
        <dbReference type="Proteomes" id="UP001239397"/>
    </source>
</evidence>
<keyword evidence="2" id="KW-0479">Metal-binding</keyword>
<proteinExistence type="predicted"/>
<dbReference type="KEGG" id="amog:QRX60_33000"/>
<feature type="transmembrane region" description="Helical" evidence="5">
    <location>
        <begin position="348"/>
        <end position="368"/>
    </location>
</feature>
<keyword evidence="8" id="KW-1185">Reference proteome</keyword>
<dbReference type="InterPro" id="IPR007348">
    <property type="entry name" value="CopC_dom"/>
</dbReference>
<evidence type="ECO:0000256" key="1">
    <source>
        <dbReference type="ARBA" id="ARBA00004196"/>
    </source>
</evidence>
<accession>A0A9Y2JKB8</accession>
<dbReference type="EMBL" id="CP127295">
    <property type="protein sequence ID" value="WIX98856.1"/>
    <property type="molecule type" value="Genomic_DNA"/>
</dbReference>
<feature type="transmembrane region" description="Helical" evidence="5">
    <location>
        <begin position="246"/>
        <end position="270"/>
    </location>
</feature>
<dbReference type="GO" id="GO:0005886">
    <property type="term" value="C:plasma membrane"/>
    <property type="evidence" value="ECO:0007669"/>
    <property type="project" value="TreeGrafter"/>
</dbReference>
<dbReference type="GO" id="GO:0046688">
    <property type="term" value="P:response to copper ion"/>
    <property type="evidence" value="ECO:0007669"/>
    <property type="project" value="InterPro"/>
</dbReference>
<feature type="transmembrane region" description="Helical" evidence="5">
    <location>
        <begin position="171"/>
        <end position="194"/>
    </location>
</feature>
<feature type="transmembrane region" description="Helical" evidence="5">
    <location>
        <begin position="282"/>
        <end position="301"/>
    </location>
</feature>
<feature type="transmembrane region" description="Helical" evidence="5">
    <location>
        <begin position="374"/>
        <end position="393"/>
    </location>
</feature>
<keyword evidence="5" id="KW-0812">Transmembrane</keyword>
<dbReference type="GO" id="GO:0005507">
    <property type="term" value="F:copper ion binding"/>
    <property type="evidence" value="ECO:0007669"/>
    <property type="project" value="InterPro"/>
</dbReference>
<dbReference type="Gene3D" id="2.60.40.1220">
    <property type="match status" value="1"/>
</dbReference>
<feature type="transmembrane region" description="Helical" evidence="5">
    <location>
        <begin position="313"/>
        <end position="336"/>
    </location>
</feature>
<keyword evidence="3" id="KW-0732">Signal</keyword>
<gene>
    <name evidence="7" type="ORF">QRX60_33000</name>
</gene>
<dbReference type="PANTHER" id="PTHR34820:SF4">
    <property type="entry name" value="INNER MEMBRANE PROTEIN YEBZ"/>
    <property type="match status" value="1"/>
</dbReference>
<protein>
    <submittedName>
        <fullName evidence="7">Copper resistance protein CopC</fullName>
    </submittedName>
</protein>
<comment type="subcellular location">
    <subcellularLocation>
        <location evidence="1">Cell envelope</location>
    </subcellularLocation>
</comment>
<evidence type="ECO:0000313" key="7">
    <source>
        <dbReference type="EMBL" id="WIX98856.1"/>
    </source>
</evidence>
<feature type="domain" description="CopC" evidence="6">
    <location>
        <begin position="48"/>
        <end position="141"/>
    </location>
</feature>
<dbReference type="InterPro" id="IPR032694">
    <property type="entry name" value="CopC/D"/>
</dbReference>
<keyword evidence="4" id="KW-0186">Copper</keyword>
<dbReference type="Proteomes" id="UP001239397">
    <property type="component" value="Chromosome"/>
</dbReference>
<dbReference type="InterPro" id="IPR014755">
    <property type="entry name" value="Cu-Rt/internalin_Ig-like"/>
</dbReference>
<dbReference type="SUPFAM" id="SSF81296">
    <property type="entry name" value="E set domains"/>
    <property type="match status" value="1"/>
</dbReference>
<keyword evidence="5" id="KW-1133">Transmembrane helix</keyword>
<dbReference type="PANTHER" id="PTHR34820">
    <property type="entry name" value="INNER MEMBRANE PROTEIN YEBZ"/>
    <property type="match status" value="1"/>
</dbReference>
<reference evidence="7 8" key="1">
    <citation type="submission" date="2023-06" db="EMBL/GenBank/DDBJ databases">
        <authorList>
            <person name="Oyuntsetseg B."/>
            <person name="Kim S.B."/>
        </authorList>
    </citation>
    <scope>NUCLEOTIDE SEQUENCE [LARGE SCALE GENOMIC DNA]</scope>
    <source>
        <strain evidence="7 8">4-36</strain>
    </source>
</reference>
<evidence type="ECO:0000256" key="2">
    <source>
        <dbReference type="ARBA" id="ARBA00022723"/>
    </source>
</evidence>
<sequence>MTAVRERPRGTVARRRGVAGRLVALVVLVAACWGVLLATTPAATGDPVLVTTSPGSTEVVKSPDTVALTFDRPVPAALATVRILDPDGSQVVFERPVHPDGREDTISVRMPAERHEGTYAVAWTLPSSRLEPISGSFTFDVSYPIKPDGVPEIETTRDPVLVVVHLAARTVAIVAMVVLAGVAFFVAAIGPAAARTRSARRLVKTAWWLVTGGTLVALVSFGPYAAWVPVRDAFDPRLLSDAVGSVVGGALLARLFVLVPVTLGLAWLMTSPPAATAGERRLRGAGVLGCATAVLATWTLADPRAPGAPTPLALCVDVVLLVALALPVAGLLVFRLPVARDRDTVSRFVRPLLACAGLLVVAGAVQAWGAHRFGWYPAGALVLASVLAAFAWLSAHRVAGPVARQRRFNRRVAGVAGLVSVIVVATAALLALDPAGNAHAQGAAGQAPAAIRQQVAPTRLAYDTGKPAGQGSVDLVLIPVADRLDARVSLLGPHRVDTTVTAALVRGDRTTPVPVDRAGPGYWTGQATVPEPGRWDLALTLRAADGSTQTVKQPIDVR</sequence>
<evidence type="ECO:0000256" key="3">
    <source>
        <dbReference type="ARBA" id="ARBA00022729"/>
    </source>
</evidence>
<dbReference type="RefSeq" id="WP_285995339.1">
    <property type="nucleotide sequence ID" value="NZ_CP127295.1"/>
</dbReference>
<organism evidence="7 8">
    <name type="scientific">Amycolatopsis mongoliensis</name>
    <dbReference type="NCBI Taxonomy" id="715475"/>
    <lineage>
        <taxon>Bacteria</taxon>
        <taxon>Bacillati</taxon>
        <taxon>Actinomycetota</taxon>
        <taxon>Actinomycetes</taxon>
        <taxon>Pseudonocardiales</taxon>
        <taxon>Pseudonocardiaceae</taxon>
        <taxon>Amycolatopsis</taxon>
    </lineage>
</organism>
<evidence type="ECO:0000256" key="5">
    <source>
        <dbReference type="SAM" id="Phobius"/>
    </source>
</evidence>
<feature type="transmembrane region" description="Helical" evidence="5">
    <location>
        <begin position="206"/>
        <end position="226"/>
    </location>
</feature>
<dbReference type="GO" id="GO:0030313">
    <property type="term" value="C:cell envelope"/>
    <property type="evidence" value="ECO:0007669"/>
    <property type="project" value="UniProtKB-SubCell"/>
</dbReference>
<name>A0A9Y2JKB8_9PSEU</name>
<keyword evidence="5" id="KW-0472">Membrane</keyword>